<dbReference type="InterPro" id="IPR042100">
    <property type="entry name" value="Bug_dom1"/>
</dbReference>
<keyword evidence="2" id="KW-0732">Signal</keyword>
<dbReference type="CDD" id="cd07012">
    <property type="entry name" value="PBP2_Bug_TTT"/>
    <property type="match status" value="1"/>
</dbReference>
<dbReference type="Pfam" id="PF03401">
    <property type="entry name" value="TctC"/>
    <property type="match status" value="1"/>
</dbReference>
<keyword evidence="4" id="KW-1185">Reference proteome</keyword>
<dbReference type="InterPro" id="IPR005064">
    <property type="entry name" value="BUG"/>
</dbReference>
<protein>
    <submittedName>
        <fullName evidence="3">Tripartite tricarboxylate transporter substrate binding protein</fullName>
    </submittedName>
</protein>
<dbReference type="PANTHER" id="PTHR42928:SF5">
    <property type="entry name" value="BLR1237 PROTEIN"/>
    <property type="match status" value="1"/>
</dbReference>
<accession>A0ABZ0PFM3</accession>
<dbReference type="Gene3D" id="3.40.190.10">
    <property type="entry name" value="Periplasmic binding protein-like II"/>
    <property type="match status" value="1"/>
</dbReference>
<dbReference type="PANTHER" id="PTHR42928">
    <property type="entry name" value="TRICARBOXYLATE-BINDING PROTEIN"/>
    <property type="match status" value="1"/>
</dbReference>
<comment type="similarity">
    <text evidence="1">Belongs to the UPF0065 (bug) family.</text>
</comment>
<dbReference type="RefSeq" id="WP_318648386.1">
    <property type="nucleotide sequence ID" value="NZ_CP137852.1"/>
</dbReference>
<evidence type="ECO:0000313" key="4">
    <source>
        <dbReference type="Proteomes" id="UP001305521"/>
    </source>
</evidence>
<evidence type="ECO:0000313" key="3">
    <source>
        <dbReference type="EMBL" id="WPB84425.1"/>
    </source>
</evidence>
<dbReference type="SUPFAM" id="SSF53850">
    <property type="entry name" value="Periplasmic binding protein-like II"/>
    <property type="match status" value="1"/>
</dbReference>
<organism evidence="3 4">
    <name type="scientific">Sediminicoccus rosea</name>
    <dbReference type="NCBI Taxonomy" id="1225128"/>
    <lineage>
        <taxon>Bacteria</taxon>
        <taxon>Pseudomonadati</taxon>
        <taxon>Pseudomonadota</taxon>
        <taxon>Alphaproteobacteria</taxon>
        <taxon>Acetobacterales</taxon>
        <taxon>Roseomonadaceae</taxon>
        <taxon>Sediminicoccus</taxon>
    </lineage>
</organism>
<dbReference type="EMBL" id="CP137852">
    <property type="protein sequence ID" value="WPB84425.1"/>
    <property type="molecule type" value="Genomic_DNA"/>
</dbReference>
<dbReference type="Gene3D" id="3.40.190.150">
    <property type="entry name" value="Bordetella uptake gene, domain 1"/>
    <property type="match status" value="1"/>
</dbReference>
<evidence type="ECO:0000256" key="1">
    <source>
        <dbReference type="ARBA" id="ARBA00006987"/>
    </source>
</evidence>
<reference evidence="3 4" key="1">
    <citation type="submission" date="2023-11" db="EMBL/GenBank/DDBJ databases">
        <title>Arctic aerobic anoxygenic photoheterotroph Sediminicoccus rosea KRV36 adapts its photosynthesis to long days of polar summer.</title>
        <authorList>
            <person name="Tomasch J."/>
            <person name="Kopejtka K."/>
            <person name="Bily T."/>
            <person name="Gardiner A.T."/>
            <person name="Gardian Z."/>
            <person name="Shivaramu S."/>
            <person name="Koblizek M."/>
            <person name="Engelhardt F."/>
            <person name="Kaftan D."/>
        </authorList>
    </citation>
    <scope>NUCLEOTIDE SEQUENCE [LARGE SCALE GENOMIC DNA]</scope>
    <source>
        <strain evidence="3 4">R-30</strain>
    </source>
</reference>
<feature type="signal peptide" evidence="2">
    <location>
        <begin position="1"/>
        <end position="21"/>
    </location>
</feature>
<dbReference type="Proteomes" id="UP001305521">
    <property type="component" value="Chromosome"/>
</dbReference>
<proteinExistence type="inferred from homology"/>
<gene>
    <name evidence="3" type="ORF">R9Z33_20310</name>
</gene>
<name>A0ABZ0PFM3_9PROT</name>
<dbReference type="PIRSF" id="PIRSF017082">
    <property type="entry name" value="YflP"/>
    <property type="match status" value="1"/>
</dbReference>
<evidence type="ECO:0000256" key="2">
    <source>
        <dbReference type="SAM" id="SignalP"/>
    </source>
</evidence>
<sequence length="322" mass="33311">MPRRSLLAAAGLAAASGGASAQAAWPERSIRWVVPFPPAGTADILARLLGERVAPRLGQPVVVDNRAGAGGTVAANLLAQARGDQYLVMVSNFAPHAASPTLFPNITYDAQRDFTHLGLLGALPMVLAVNPSFPAQDARALLAMARAQGSAFTLGYGGTGTASHLIGLALQKAAGMDATLVGYRGSAQLHVDVIAGTVPVMFDTLSAAIGHIRAGRLRALAVSSPERSAALPDVPCFPELGLADAVGMNWFGFCATAGLPPAIAVRWVAELRAVLAMPEVTERLSGLGVEGTNMDPAMMTALVGREVARWREVIRANNVTPG</sequence>
<feature type="chain" id="PRO_5046842093" evidence="2">
    <location>
        <begin position="22"/>
        <end position="322"/>
    </location>
</feature>